<proteinExistence type="predicted"/>
<keyword evidence="6" id="KW-1185">Reference proteome</keyword>
<dbReference type="Proteomes" id="UP000321570">
    <property type="component" value="Unassembled WGS sequence"/>
</dbReference>
<dbReference type="OrthoDB" id="6268891at2759"/>
<dbReference type="Proteomes" id="UP000274504">
    <property type="component" value="Unassembled WGS sequence"/>
</dbReference>
<keyword evidence="2" id="KW-0732">Signal</keyword>
<evidence type="ECO:0000313" key="6">
    <source>
        <dbReference type="Proteomes" id="UP000321570"/>
    </source>
</evidence>
<evidence type="ECO:0000313" key="3">
    <source>
        <dbReference type="EMBL" id="VDL60965.1"/>
    </source>
</evidence>
<evidence type="ECO:0000313" key="7">
    <source>
        <dbReference type="WBParaSite" id="HDID_0000864901-mRNA-1"/>
    </source>
</evidence>
<reference evidence="4 6" key="3">
    <citation type="submission" date="2019-07" db="EMBL/GenBank/DDBJ databases">
        <authorList>
            <person name="Jastrzebski P J."/>
            <person name="Paukszto L."/>
            <person name="Jastrzebski P J."/>
        </authorList>
    </citation>
    <scope>NUCLEOTIDE SEQUENCE [LARGE SCALE GENOMIC DNA]</scope>
    <source>
        <strain evidence="4 6">WMS-il1</strain>
    </source>
</reference>
<keyword evidence="1" id="KW-0812">Transmembrane</keyword>
<dbReference type="EMBL" id="CABIJS010000001">
    <property type="protein sequence ID" value="VUZ38531.1"/>
    <property type="molecule type" value="Genomic_DNA"/>
</dbReference>
<gene>
    <name evidence="3" type="ORF">HDID_LOCUS8647</name>
    <name evidence="4" type="ORF">WMSIL1_LOCUS28</name>
</gene>
<reference evidence="7" key="1">
    <citation type="submission" date="2017-02" db="UniProtKB">
        <authorList>
            <consortium name="WormBaseParasite"/>
        </authorList>
    </citation>
    <scope>IDENTIFICATION</scope>
</reference>
<keyword evidence="1" id="KW-1133">Transmembrane helix</keyword>
<keyword evidence="1" id="KW-0472">Membrane</keyword>
<feature type="signal peptide" evidence="2">
    <location>
        <begin position="1"/>
        <end position="22"/>
    </location>
</feature>
<evidence type="ECO:0000313" key="5">
    <source>
        <dbReference type="Proteomes" id="UP000274504"/>
    </source>
</evidence>
<name>A0A0R3STC6_HYMDI</name>
<reference evidence="3 5" key="2">
    <citation type="submission" date="2018-11" db="EMBL/GenBank/DDBJ databases">
        <authorList>
            <consortium name="Pathogen Informatics"/>
        </authorList>
    </citation>
    <scope>NUCLEOTIDE SEQUENCE [LARGE SCALE GENOMIC DNA]</scope>
</reference>
<accession>A0A0R3STC6</accession>
<sequence>MHPAISIVAVGVSVLFLILSLAIPKWPCGGNIFDVCSKVVGTLGENYLTVGILIVIAILLMFVVLIVLLIMTFVHAPSWVNIIAAVVSIVASIFAVAAVLLFTDKASVSWSPLMAIVGTTVGIQISVMLVLAAFLK</sequence>
<dbReference type="EMBL" id="UYSG01011116">
    <property type="protein sequence ID" value="VDL60965.1"/>
    <property type="molecule type" value="Genomic_DNA"/>
</dbReference>
<dbReference type="AlphaFoldDB" id="A0A0R3STC6"/>
<feature type="transmembrane region" description="Helical" evidence="1">
    <location>
        <begin position="114"/>
        <end position="135"/>
    </location>
</feature>
<evidence type="ECO:0000256" key="1">
    <source>
        <dbReference type="SAM" id="Phobius"/>
    </source>
</evidence>
<feature type="chain" id="PRO_5044546577" evidence="2">
    <location>
        <begin position="23"/>
        <end position="136"/>
    </location>
</feature>
<organism evidence="7">
    <name type="scientific">Hymenolepis diminuta</name>
    <name type="common">Rat tapeworm</name>
    <dbReference type="NCBI Taxonomy" id="6216"/>
    <lineage>
        <taxon>Eukaryota</taxon>
        <taxon>Metazoa</taxon>
        <taxon>Spiralia</taxon>
        <taxon>Lophotrochozoa</taxon>
        <taxon>Platyhelminthes</taxon>
        <taxon>Cestoda</taxon>
        <taxon>Eucestoda</taxon>
        <taxon>Cyclophyllidea</taxon>
        <taxon>Hymenolepididae</taxon>
        <taxon>Hymenolepis</taxon>
    </lineage>
</organism>
<evidence type="ECO:0000313" key="4">
    <source>
        <dbReference type="EMBL" id="VUZ38531.1"/>
    </source>
</evidence>
<dbReference type="WBParaSite" id="HDID_0000864901-mRNA-1">
    <property type="protein sequence ID" value="HDID_0000864901-mRNA-1"/>
    <property type="gene ID" value="HDID_0000864901"/>
</dbReference>
<evidence type="ECO:0000256" key="2">
    <source>
        <dbReference type="SAM" id="SignalP"/>
    </source>
</evidence>
<feature type="transmembrane region" description="Helical" evidence="1">
    <location>
        <begin position="82"/>
        <end position="102"/>
    </location>
</feature>
<feature type="transmembrane region" description="Helical" evidence="1">
    <location>
        <begin position="48"/>
        <end position="70"/>
    </location>
</feature>
<protein>
    <submittedName>
        <fullName evidence="7">MARVEL domain-containing protein</fullName>
    </submittedName>
</protein>